<evidence type="ECO:0000256" key="7">
    <source>
        <dbReference type="ARBA" id="ARBA00023136"/>
    </source>
</evidence>
<dbReference type="AlphaFoldDB" id="A0A143DBU6"/>
<dbReference type="InterPro" id="IPR000537">
    <property type="entry name" value="UbiA_prenyltransferase"/>
</dbReference>
<dbReference type="InterPro" id="IPR030470">
    <property type="entry name" value="UbiA_prenylTrfase_CS"/>
</dbReference>
<dbReference type="UniPathway" id="UPA00834">
    <property type="reaction ID" value="UER00712"/>
</dbReference>
<dbReference type="GO" id="GO:0005886">
    <property type="term" value="C:plasma membrane"/>
    <property type="evidence" value="ECO:0007669"/>
    <property type="project" value="UniProtKB-SubCell"/>
</dbReference>
<feature type="transmembrane region" description="Helical" evidence="9">
    <location>
        <begin position="231"/>
        <end position="251"/>
    </location>
</feature>
<feature type="transmembrane region" description="Helical" evidence="9">
    <location>
        <begin position="134"/>
        <end position="154"/>
    </location>
</feature>
<evidence type="ECO:0000256" key="3">
    <source>
        <dbReference type="ARBA" id="ARBA00022679"/>
    </source>
</evidence>
<evidence type="ECO:0000313" key="11">
    <source>
        <dbReference type="Proteomes" id="UP000076066"/>
    </source>
</evidence>
<keyword evidence="4 9" id="KW-0812">Transmembrane</keyword>
<evidence type="ECO:0000256" key="6">
    <source>
        <dbReference type="ARBA" id="ARBA00023133"/>
    </source>
</evidence>
<keyword evidence="3 9" id="KW-0808">Transferase</keyword>
<dbReference type="RefSeq" id="WP_066132287.1">
    <property type="nucleotide sequence ID" value="NZ_CP014525.1"/>
</dbReference>
<comment type="miscellaneous">
    <text evidence="9">Carbon 2 of the heme B porphyrin ring is defined according to the Fischer nomenclature.</text>
</comment>
<keyword evidence="6 9" id="KW-0350">Heme biosynthesis</keyword>
<dbReference type="GO" id="GO:0048034">
    <property type="term" value="P:heme O biosynthetic process"/>
    <property type="evidence" value="ECO:0007669"/>
    <property type="project" value="UniProtKB-UniRule"/>
</dbReference>
<evidence type="ECO:0000256" key="5">
    <source>
        <dbReference type="ARBA" id="ARBA00022989"/>
    </source>
</evidence>
<gene>
    <name evidence="9" type="primary">ctaB</name>
    <name evidence="10" type="ORF">AY555_01080</name>
</gene>
<comment type="subcellular location">
    <subcellularLocation>
        <location evidence="9">Cell membrane</location>
        <topology evidence="9">Multi-pass membrane protein</topology>
    </subcellularLocation>
    <subcellularLocation>
        <location evidence="1">Membrane</location>
        <topology evidence="1">Multi-pass membrane protein</topology>
    </subcellularLocation>
</comment>
<evidence type="ECO:0000256" key="9">
    <source>
        <dbReference type="HAMAP-Rule" id="MF_00154"/>
    </source>
</evidence>
<dbReference type="EC" id="2.5.1.141" evidence="9"/>
<dbReference type="OrthoDB" id="9814417at2"/>
<evidence type="ECO:0000256" key="4">
    <source>
        <dbReference type="ARBA" id="ARBA00022692"/>
    </source>
</evidence>
<feature type="transmembrane region" description="Helical" evidence="9">
    <location>
        <begin position="107"/>
        <end position="127"/>
    </location>
</feature>
<comment type="pathway">
    <text evidence="9">Porphyrin-containing compound metabolism; heme O biosynthesis; heme O from protoheme: step 1/1.</text>
</comment>
<evidence type="ECO:0000256" key="1">
    <source>
        <dbReference type="ARBA" id="ARBA00004141"/>
    </source>
</evidence>
<keyword evidence="7 9" id="KW-0472">Membrane</keyword>
<comment type="similarity">
    <text evidence="9">Belongs to the UbiA prenyltransferase family. Protoheme IX farnesyltransferase subfamily.</text>
</comment>
<organism evidence="10 11">
    <name type="scientific">Haematospirillum jordaniae</name>
    <dbReference type="NCBI Taxonomy" id="1549855"/>
    <lineage>
        <taxon>Bacteria</taxon>
        <taxon>Pseudomonadati</taxon>
        <taxon>Pseudomonadota</taxon>
        <taxon>Alphaproteobacteria</taxon>
        <taxon>Rhodospirillales</taxon>
        <taxon>Novispirillaceae</taxon>
        <taxon>Haematospirillum</taxon>
    </lineage>
</organism>
<dbReference type="GeneID" id="53315751"/>
<dbReference type="KEGG" id="hjo:AY555_01080"/>
<dbReference type="STRING" id="1549855.AY555_01080"/>
<dbReference type="EMBL" id="CP014525">
    <property type="protein sequence ID" value="AMW34000.1"/>
    <property type="molecule type" value="Genomic_DNA"/>
</dbReference>
<dbReference type="HAMAP" id="MF_00154">
    <property type="entry name" value="CyoE_CtaB"/>
    <property type="match status" value="1"/>
</dbReference>
<comment type="function">
    <text evidence="9">Converts heme B (protoheme IX) to heme O by substitution of the vinyl group on carbon 2 of heme B porphyrin ring with a hydroxyethyl farnesyl side group.</text>
</comment>
<feature type="transmembrane region" description="Helical" evidence="9">
    <location>
        <begin position="79"/>
        <end position="101"/>
    </location>
</feature>
<sequence>MNFFGYLELCKPRIGVMIALTAAVGYAAVAERLDPAALVVLVLAMLLGSAGSSVFNHFYDRDIDRRMKRTAGRPLAAGLISKPVHALWFSGLLLVAGLWLALGAFNWAVALHLFLGAFIYAIVYTVWLKRRTWLNIVIGGAAGSFAVLAGAAAFDPGVWLLPVLMAITLFLWTPSHFWALAILLKDDYAGVGVPMLPVLVGEARCSRWILGNTILLVMSAAVPWVMGLLGAVYGAVSTGAALLFLWQNIRLFRVPGRPEARQVFLGSMQYLSLIFLAVVLDRHLPVLW</sequence>
<feature type="transmembrane region" description="Helical" evidence="9">
    <location>
        <begin position="160"/>
        <end position="184"/>
    </location>
</feature>
<name>A0A143DBU6_9PROT</name>
<protein>
    <recommendedName>
        <fullName evidence="9">Protoheme IX farnesyltransferase</fullName>
        <ecNumber evidence="9">2.5.1.141</ecNumber>
    </recommendedName>
    <alternativeName>
        <fullName evidence="9">Heme B farnesyltransferase</fullName>
    </alternativeName>
    <alternativeName>
        <fullName evidence="9">Heme O synthase</fullName>
    </alternativeName>
</protein>
<accession>A0A143DBU6</accession>
<dbReference type="PANTHER" id="PTHR43448:SF2">
    <property type="entry name" value="PROTOHEME IX FARNESYLTRANSFERASE, MITOCHONDRIAL"/>
    <property type="match status" value="1"/>
</dbReference>
<feature type="transmembrane region" description="Helical" evidence="9">
    <location>
        <begin position="12"/>
        <end position="30"/>
    </location>
</feature>
<feature type="transmembrane region" description="Helical" evidence="9">
    <location>
        <begin position="263"/>
        <end position="280"/>
    </location>
</feature>
<dbReference type="GO" id="GO:0008495">
    <property type="term" value="F:protoheme IX farnesyltransferase activity"/>
    <property type="evidence" value="ECO:0007669"/>
    <property type="project" value="UniProtKB-UniRule"/>
</dbReference>
<keyword evidence="2 9" id="KW-1003">Cell membrane</keyword>
<evidence type="ECO:0000256" key="2">
    <source>
        <dbReference type="ARBA" id="ARBA00022475"/>
    </source>
</evidence>
<keyword evidence="11" id="KW-1185">Reference proteome</keyword>
<comment type="catalytic activity">
    <reaction evidence="8 9">
        <text>heme b + (2E,6E)-farnesyl diphosphate + H2O = Fe(II)-heme o + diphosphate</text>
        <dbReference type="Rhea" id="RHEA:28070"/>
        <dbReference type="ChEBI" id="CHEBI:15377"/>
        <dbReference type="ChEBI" id="CHEBI:33019"/>
        <dbReference type="ChEBI" id="CHEBI:60344"/>
        <dbReference type="ChEBI" id="CHEBI:60530"/>
        <dbReference type="ChEBI" id="CHEBI:175763"/>
        <dbReference type="EC" id="2.5.1.141"/>
    </reaction>
</comment>
<dbReference type="NCBIfam" id="TIGR01473">
    <property type="entry name" value="cyoE_ctaB"/>
    <property type="match status" value="1"/>
</dbReference>
<feature type="transmembrane region" description="Helical" evidence="9">
    <location>
        <begin position="205"/>
        <end position="225"/>
    </location>
</feature>
<dbReference type="CDD" id="cd13957">
    <property type="entry name" value="PT_UbiA_Cox10"/>
    <property type="match status" value="1"/>
</dbReference>
<feature type="transmembrane region" description="Helical" evidence="9">
    <location>
        <begin position="36"/>
        <end position="59"/>
    </location>
</feature>
<dbReference type="PANTHER" id="PTHR43448">
    <property type="entry name" value="PROTOHEME IX FARNESYLTRANSFERASE, MITOCHONDRIAL"/>
    <property type="match status" value="1"/>
</dbReference>
<evidence type="ECO:0000313" key="10">
    <source>
        <dbReference type="EMBL" id="AMW34000.1"/>
    </source>
</evidence>
<dbReference type="InterPro" id="IPR044878">
    <property type="entry name" value="UbiA_sf"/>
</dbReference>
<reference evidence="10 11" key="1">
    <citation type="submission" date="2016-02" db="EMBL/GenBank/DDBJ databases">
        <title>Complete Genome of H5569, the type strain of the newly described species Haematospirillium jordaniae.</title>
        <authorList>
            <person name="Nicholson A.C."/>
            <person name="Humrighouse B.W."/>
            <person name="Loparov V."/>
            <person name="McQuiston J.R."/>
        </authorList>
    </citation>
    <scope>NUCLEOTIDE SEQUENCE [LARGE SCALE GENOMIC DNA]</scope>
    <source>
        <strain evidence="10 11">H5569</strain>
    </source>
</reference>
<dbReference type="InterPro" id="IPR006369">
    <property type="entry name" value="Protohaem_IX_farnesylTrfase"/>
</dbReference>
<dbReference type="Pfam" id="PF01040">
    <property type="entry name" value="UbiA"/>
    <property type="match status" value="1"/>
</dbReference>
<keyword evidence="5 9" id="KW-1133">Transmembrane helix</keyword>
<dbReference type="Proteomes" id="UP000076066">
    <property type="component" value="Chromosome"/>
</dbReference>
<evidence type="ECO:0000256" key="8">
    <source>
        <dbReference type="ARBA" id="ARBA00047690"/>
    </source>
</evidence>
<dbReference type="Gene3D" id="1.10.357.140">
    <property type="entry name" value="UbiA prenyltransferase"/>
    <property type="match status" value="1"/>
</dbReference>
<dbReference type="PROSITE" id="PS00943">
    <property type="entry name" value="UBIA"/>
    <property type="match status" value="1"/>
</dbReference>
<proteinExistence type="inferred from homology"/>